<dbReference type="PANTHER" id="PTHR28190:SF1">
    <property type="entry name" value="NUCLEAR MIGRATION PROTEIN NUM1"/>
    <property type="match status" value="1"/>
</dbReference>
<feature type="region of interest" description="Disordered" evidence="2">
    <location>
        <begin position="592"/>
        <end position="625"/>
    </location>
</feature>
<feature type="compositionally biased region" description="Low complexity" evidence="2">
    <location>
        <begin position="362"/>
        <end position="371"/>
    </location>
</feature>
<dbReference type="GO" id="GO:0005543">
    <property type="term" value="F:phospholipid binding"/>
    <property type="evidence" value="ECO:0007669"/>
    <property type="project" value="InterPro"/>
</dbReference>
<feature type="region of interest" description="Disordered" evidence="2">
    <location>
        <begin position="648"/>
        <end position="675"/>
    </location>
</feature>
<feature type="region of interest" description="Disordered" evidence="2">
    <location>
        <begin position="338"/>
        <end position="394"/>
    </location>
</feature>
<dbReference type="Proteomes" id="UP001209540">
    <property type="component" value="Unassembled WGS sequence"/>
</dbReference>
<protein>
    <submittedName>
        <fullName evidence="4">Meiotic cell cortex C-terminal pleckstrin homology-domain-containing protein</fullName>
    </submittedName>
</protein>
<dbReference type="GO" id="GO:0005938">
    <property type="term" value="C:cell cortex"/>
    <property type="evidence" value="ECO:0007669"/>
    <property type="project" value="InterPro"/>
</dbReference>
<dbReference type="InterPro" id="IPR024774">
    <property type="entry name" value="PH_dom-Mcp5-type"/>
</dbReference>
<feature type="compositionally biased region" description="Low complexity" evidence="2">
    <location>
        <begin position="835"/>
        <end position="863"/>
    </location>
</feature>
<feature type="domain" description="Pleckstrin homology" evidence="3">
    <location>
        <begin position="703"/>
        <end position="820"/>
    </location>
</feature>
<feature type="region of interest" description="Disordered" evidence="2">
    <location>
        <begin position="509"/>
        <end position="576"/>
    </location>
</feature>
<comment type="caution">
    <text evidence="4">The sequence shown here is derived from an EMBL/GenBank/DDBJ whole genome shotgun (WGS) entry which is preliminary data.</text>
</comment>
<feature type="compositionally biased region" description="Polar residues" evidence="2">
    <location>
        <begin position="592"/>
        <end position="618"/>
    </location>
</feature>
<feature type="compositionally biased region" description="Pro residues" evidence="2">
    <location>
        <begin position="241"/>
        <end position="254"/>
    </location>
</feature>
<feature type="compositionally biased region" description="Polar residues" evidence="2">
    <location>
        <begin position="660"/>
        <end position="675"/>
    </location>
</feature>
<accession>A0AAD5PJ75</accession>
<dbReference type="Pfam" id="PF12814">
    <property type="entry name" value="Mcp5_PH"/>
    <property type="match status" value="1"/>
</dbReference>
<dbReference type="AlphaFoldDB" id="A0AAD5PJ75"/>
<feature type="region of interest" description="Disordered" evidence="2">
    <location>
        <begin position="829"/>
        <end position="888"/>
    </location>
</feature>
<name>A0AAD5PJ75_9FUNG</name>
<dbReference type="GO" id="GO:0005739">
    <property type="term" value="C:mitochondrion"/>
    <property type="evidence" value="ECO:0007669"/>
    <property type="project" value="TreeGrafter"/>
</dbReference>
<feature type="compositionally biased region" description="Basic residues" evidence="2">
    <location>
        <begin position="345"/>
        <end position="361"/>
    </location>
</feature>
<feature type="compositionally biased region" description="Low complexity" evidence="2">
    <location>
        <begin position="255"/>
        <end position="277"/>
    </location>
</feature>
<dbReference type="GO" id="GO:0000226">
    <property type="term" value="P:microtubule cytoskeleton organization"/>
    <property type="evidence" value="ECO:0007669"/>
    <property type="project" value="TreeGrafter"/>
</dbReference>
<evidence type="ECO:0000313" key="5">
    <source>
        <dbReference type="Proteomes" id="UP001209540"/>
    </source>
</evidence>
<feature type="compositionally biased region" description="Acidic residues" evidence="2">
    <location>
        <begin position="876"/>
        <end position="886"/>
    </location>
</feature>
<evidence type="ECO:0000259" key="3">
    <source>
        <dbReference type="Pfam" id="PF12814"/>
    </source>
</evidence>
<feature type="compositionally biased region" description="Low complexity" evidence="2">
    <location>
        <begin position="467"/>
        <end position="489"/>
    </location>
</feature>
<reference evidence="4" key="1">
    <citation type="journal article" date="2022" name="IScience">
        <title>Evolution of zygomycete secretomes and the origins of terrestrial fungal ecologies.</title>
        <authorList>
            <person name="Chang Y."/>
            <person name="Wang Y."/>
            <person name="Mondo S."/>
            <person name="Ahrendt S."/>
            <person name="Andreopoulos W."/>
            <person name="Barry K."/>
            <person name="Beard J."/>
            <person name="Benny G.L."/>
            <person name="Blankenship S."/>
            <person name="Bonito G."/>
            <person name="Cuomo C."/>
            <person name="Desiro A."/>
            <person name="Gervers K.A."/>
            <person name="Hundley H."/>
            <person name="Kuo A."/>
            <person name="LaButti K."/>
            <person name="Lang B.F."/>
            <person name="Lipzen A."/>
            <person name="O'Donnell K."/>
            <person name="Pangilinan J."/>
            <person name="Reynolds N."/>
            <person name="Sandor L."/>
            <person name="Smith M.E."/>
            <person name="Tsang A."/>
            <person name="Grigoriev I.V."/>
            <person name="Stajich J.E."/>
            <person name="Spatafora J.W."/>
        </authorList>
    </citation>
    <scope>NUCLEOTIDE SEQUENCE</scope>
    <source>
        <strain evidence="4">RSA 2281</strain>
    </source>
</reference>
<keyword evidence="1" id="KW-0175">Coiled coil</keyword>
<dbReference type="PANTHER" id="PTHR28190">
    <property type="entry name" value="NUCLEAR MIGRATION PROTEIN NUM1"/>
    <property type="match status" value="1"/>
</dbReference>
<feature type="region of interest" description="Disordered" evidence="2">
    <location>
        <begin position="460"/>
        <end position="490"/>
    </location>
</feature>
<feature type="region of interest" description="Disordered" evidence="2">
    <location>
        <begin position="235"/>
        <end position="277"/>
    </location>
</feature>
<dbReference type="SUPFAM" id="SSF50729">
    <property type="entry name" value="PH domain-like"/>
    <property type="match status" value="1"/>
</dbReference>
<keyword evidence="5" id="KW-1185">Reference proteome</keyword>
<feature type="compositionally biased region" description="Polar residues" evidence="2">
    <location>
        <begin position="548"/>
        <end position="570"/>
    </location>
</feature>
<feature type="coiled-coil region" evidence="1">
    <location>
        <begin position="81"/>
        <end position="196"/>
    </location>
</feature>
<dbReference type="GO" id="GO:0015631">
    <property type="term" value="F:tubulin binding"/>
    <property type="evidence" value="ECO:0007669"/>
    <property type="project" value="TreeGrafter"/>
</dbReference>
<reference evidence="4" key="2">
    <citation type="submission" date="2023-02" db="EMBL/GenBank/DDBJ databases">
        <authorList>
            <consortium name="DOE Joint Genome Institute"/>
            <person name="Mondo S.J."/>
            <person name="Chang Y."/>
            <person name="Wang Y."/>
            <person name="Ahrendt S."/>
            <person name="Andreopoulos W."/>
            <person name="Barry K."/>
            <person name="Beard J."/>
            <person name="Benny G.L."/>
            <person name="Blankenship S."/>
            <person name="Bonito G."/>
            <person name="Cuomo C."/>
            <person name="Desiro A."/>
            <person name="Gervers K.A."/>
            <person name="Hundley H."/>
            <person name="Kuo A."/>
            <person name="LaButti K."/>
            <person name="Lang B.F."/>
            <person name="Lipzen A."/>
            <person name="O'Donnell K."/>
            <person name="Pangilinan J."/>
            <person name="Reynolds N."/>
            <person name="Sandor L."/>
            <person name="Smith M.W."/>
            <person name="Tsang A."/>
            <person name="Grigoriev I.V."/>
            <person name="Stajich J.E."/>
            <person name="Spatafora J.W."/>
        </authorList>
    </citation>
    <scope>NUCLEOTIDE SEQUENCE</scope>
    <source>
        <strain evidence="4">RSA 2281</strain>
    </source>
</reference>
<feature type="compositionally biased region" description="Polar residues" evidence="2">
    <location>
        <begin position="372"/>
        <end position="385"/>
    </location>
</feature>
<gene>
    <name evidence="4" type="ORF">BDA99DRAFT_275006</name>
</gene>
<evidence type="ECO:0000256" key="1">
    <source>
        <dbReference type="SAM" id="Coils"/>
    </source>
</evidence>
<dbReference type="GO" id="GO:0032065">
    <property type="term" value="P:maintenance of protein location in cell cortex"/>
    <property type="evidence" value="ECO:0007669"/>
    <property type="project" value="InterPro"/>
</dbReference>
<evidence type="ECO:0000256" key="2">
    <source>
        <dbReference type="SAM" id="MobiDB-lite"/>
    </source>
</evidence>
<evidence type="ECO:0000313" key="4">
    <source>
        <dbReference type="EMBL" id="KAI9272748.1"/>
    </source>
</evidence>
<dbReference type="EMBL" id="JAIXMP010000005">
    <property type="protein sequence ID" value="KAI9272748.1"/>
    <property type="molecule type" value="Genomic_DNA"/>
</dbReference>
<sequence length="906" mass="101337">MSSDNNKILTFELKSSFDGIKNVDYKQNVSQVVENLAITKNNDTNGVNQKRELRRSINERQLRQRQNAARSKQSIPEEGVNNLLVAEVRKLRGRVKELEEIRASESEEYEYAVQQQRNQLRKQQEKIKDEIWNLELKNQELKQQLENTSTKLSRMTTENSRLEKKLEQIHNNSVERDKAEETNNTARRLLEQHRLALVKDIRSLKKENTHLHQQLRTTSTEATLWKNKVALLTNNHDPSLSAPPPKLPLPPNPPESSLSERTTSTTTPPGSPPTTSLSAVAAANKQHQIVTDTLQNSLGHEQQTILNLRTALEQEKLDAIEAKKMLAESQETIEELRRDALTNQSHRRKKQHRRQHHRSKRQSISSKRSSIVQMSDSGDSDNALSDQDEGGDDISMMMKNEVRSSLFDELQNISGTHNNINQVPLKDKVDVQTQTEGNFGNTPKVNVMTKDIEIQCNMDDGENYSATSTVTSSSTQQQPQPTPTNSNNTRYSMYFEPIKRALYETSTTLRNRKAQRPVSISNNVRPTPTPKPTVSTPPSLSLAKHPVKQNSQRTTTNSTVCPPTAPSTVATIGGTPGKSKLLAYASKYNNTITSGENRKSNGSSGNSYNRDSMLTISPVTPIPSISVATPRYNSTRDTIAIAPSASVSDSLTAAKRRQSSRTATPSLSPSNITLDTLNENSIATTSTISNDEEQHQRAVDPSIVQAITQAMIGNWMWKHTRHYTMNKNGISHRKGHMRYVWVHPYTRTLYWSGKQPGINHDETKSKRAFIKDVWSVPCTENPCPNVPSNLLIRTSARDLMFHAASMEQHHQWIIALCYLLGRPGDVAELNKKSSSHTSSPLSSGVSGSNSSTSDNNTTVLNSSIYQGTSSSTQGQLEEEDSDDSDDFINIRQCCNGKHDVSTLARK</sequence>
<organism evidence="4 5">
    <name type="scientific">Phascolomyces articulosus</name>
    <dbReference type="NCBI Taxonomy" id="60185"/>
    <lineage>
        <taxon>Eukaryota</taxon>
        <taxon>Fungi</taxon>
        <taxon>Fungi incertae sedis</taxon>
        <taxon>Mucoromycota</taxon>
        <taxon>Mucoromycotina</taxon>
        <taxon>Mucoromycetes</taxon>
        <taxon>Mucorales</taxon>
        <taxon>Lichtheimiaceae</taxon>
        <taxon>Phascolomyces</taxon>
    </lineage>
</organism>
<dbReference type="InterPro" id="IPR053005">
    <property type="entry name" value="Nuclear_Pos-Cytoskel_Interact"/>
</dbReference>
<proteinExistence type="predicted"/>
<feature type="compositionally biased region" description="Polar residues" evidence="2">
    <location>
        <begin position="864"/>
        <end position="875"/>
    </location>
</feature>